<reference evidence="2 3" key="1">
    <citation type="submission" date="2018-07" db="EMBL/GenBank/DDBJ databases">
        <title>Leeuwenhoekiella genomics.</title>
        <authorList>
            <person name="Tahon G."/>
            <person name="Willems A."/>
        </authorList>
    </citation>
    <scope>NUCLEOTIDE SEQUENCE [LARGE SCALE GENOMIC DNA]</scope>
    <source>
        <strain evidence="2 3">LMG 29608</strain>
    </source>
</reference>
<gene>
    <name evidence="2" type="ORF">DSM02_2945</name>
</gene>
<accession>A0A4Q0P0C1</accession>
<comment type="caution">
    <text evidence="2">The sequence shown here is derived from an EMBL/GenBank/DDBJ whole genome shotgun (WGS) entry which is preliminary data.</text>
</comment>
<evidence type="ECO:0000259" key="1">
    <source>
        <dbReference type="PROSITE" id="PS50943"/>
    </source>
</evidence>
<dbReference type="AlphaFoldDB" id="A0A4Q0P0C1"/>
<feature type="domain" description="HTH cro/C1-type" evidence="1">
    <location>
        <begin position="1"/>
        <end position="45"/>
    </location>
</feature>
<sequence>MKQEALAHELGNSEQSVLHIEQSETLNDAKLEEVAKVLDVTKEAIVNFSDEAVFNYFNSFSDNSVNQGLIGA</sequence>
<dbReference type="Proteomes" id="UP000289859">
    <property type="component" value="Unassembled WGS sequence"/>
</dbReference>
<dbReference type="CDD" id="cd00093">
    <property type="entry name" value="HTH_XRE"/>
    <property type="match status" value="1"/>
</dbReference>
<dbReference type="EMBL" id="QOVK01000015">
    <property type="protein sequence ID" value="RXG19924.1"/>
    <property type="molecule type" value="Genomic_DNA"/>
</dbReference>
<evidence type="ECO:0000313" key="3">
    <source>
        <dbReference type="Proteomes" id="UP000289859"/>
    </source>
</evidence>
<evidence type="ECO:0000313" key="2">
    <source>
        <dbReference type="EMBL" id="RXG19924.1"/>
    </source>
</evidence>
<dbReference type="InterPro" id="IPR001387">
    <property type="entry name" value="Cro/C1-type_HTH"/>
</dbReference>
<dbReference type="InterPro" id="IPR010982">
    <property type="entry name" value="Lambda_DNA-bd_dom_sf"/>
</dbReference>
<organism evidence="2 3">
    <name type="scientific">Leeuwenhoekiella polynyae</name>
    <dbReference type="NCBI Taxonomy" id="1550906"/>
    <lineage>
        <taxon>Bacteria</taxon>
        <taxon>Pseudomonadati</taxon>
        <taxon>Bacteroidota</taxon>
        <taxon>Flavobacteriia</taxon>
        <taxon>Flavobacteriales</taxon>
        <taxon>Flavobacteriaceae</taxon>
        <taxon>Leeuwenhoekiella</taxon>
    </lineage>
</organism>
<keyword evidence="3" id="KW-1185">Reference proteome</keyword>
<dbReference type="PROSITE" id="PS50943">
    <property type="entry name" value="HTH_CROC1"/>
    <property type="match status" value="1"/>
</dbReference>
<dbReference type="SUPFAM" id="SSF47413">
    <property type="entry name" value="lambda repressor-like DNA-binding domains"/>
    <property type="match status" value="1"/>
</dbReference>
<dbReference type="Gene3D" id="1.10.260.40">
    <property type="entry name" value="lambda repressor-like DNA-binding domains"/>
    <property type="match status" value="1"/>
</dbReference>
<name>A0A4Q0P0C1_9FLAO</name>
<protein>
    <recommendedName>
        <fullName evidence="1">HTH cro/C1-type domain-containing protein</fullName>
    </recommendedName>
</protein>
<dbReference type="GO" id="GO:0003677">
    <property type="term" value="F:DNA binding"/>
    <property type="evidence" value="ECO:0007669"/>
    <property type="project" value="InterPro"/>
</dbReference>
<proteinExistence type="predicted"/>